<dbReference type="Proteomes" id="UP000019149">
    <property type="component" value="Unassembled WGS sequence"/>
</dbReference>
<accession>W6UG35</accession>
<dbReference type="KEGG" id="egl:EGR_04629"/>
<dbReference type="GeneID" id="36340344"/>
<keyword evidence="1" id="KW-1133">Transmembrane helix</keyword>
<keyword evidence="3" id="KW-1185">Reference proteome</keyword>
<feature type="transmembrane region" description="Helical" evidence="1">
    <location>
        <begin position="21"/>
        <end position="39"/>
    </location>
</feature>
<comment type="caution">
    <text evidence="2">The sequence shown here is derived from an EMBL/GenBank/DDBJ whole genome shotgun (WGS) entry which is preliminary data.</text>
</comment>
<dbReference type="EMBL" id="APAU02000030">
    <property type="protein sequence ID" value="EUB60435.1"/>
    <property type="molecule type" value="Genomic_DNA"/>
</dbReference>
<dbReference type="RefSeq" id="XP_024351631.1">
    <property type="nucleotide sequence ID" value="XM_024493878.1"/>
</dbReference>
<reference evidence="2 3" key="1">
    <citation type="journal article" date="2013" name="Nat. Genet.">
        <title>The genome of the hydatid tapeworm Echinococcus granulosus.</title>
        <authorList>
            <person name="Zheng H."/>
            <person name="Zhang W."/>
            <person name="Zhang L."/>
            <person name="Zhang Z."/>
            <person name="Li J."/>
            <person name="Lu G."/>
            <person name="Zhu Y."/>
            <person name="Wang Y."/>
            <person name="Huang Y."/>
            <person name="Liu J."/>
            <person name="Kang H."/>
            <person name="Chen J."/>
            <person name="Wang L."/>
            <person name="Chen A."/>
            <person name="Yu S."/>
            <person name="Gao Z."/>
            <person name="Jin L."/>
            <person name="Gu W."/>
            <person name="Wang Z."/>
            <person name="Zhao L."/>
            <person name="Shi B."/>
            <person name="Wen H."/>
            <person name="Lin R."/>
            <person name="Jones M.K."/>
            <person name="Brejova B."/>
            <person name="Vinar T."/>
            <person name="Zhao G."/>
            <person name="McManus D.P."/>
            <person name="Chen Z."/>
            <person name="Zhou Y."/>
            <person name="Wang S."/>
        </authorList>
    </citation>
    <scope>NUCLEOTIDE SEQUENCE [LARGE SCALE GENOMIC DNA]</scope>
</reference>
<evidence type="ECO:0000313" key="3">
    <source>
        <dbReference type="Proteomes" id="UP000019149"/>
    </source>
</evidence>
<keyword evidence="1" id="KW-0472">Membrane</keyword>
<name>W6UG35_ECHGR</name>
<sequence>MMPKRWLCSAVIVRLDLRFGFTGVVVLLLFFHCLLISQFHRNRYEDLAFCPKADGRLLRGQRSYQECTGSGKLCLFLCFAIFRVTLKMQYLEKSLHLLIREKWATHFIFQPPTLVVFPSNSFPYFPCSLLTPEHPNCFHTLLQILDHLYLNLFFWECLAFLEKDDELWIAASFFDVPYSPTFSFSPTTLLSYRKHPLDLLELAVIKGIEASPRDKHAKSS</sequence>
<protein>
    <submittedName>
        <fullName evidence="2">Uncharacterized protein</fullName>
    </submittedName>
</protein>
<proteinExistence type="predicted"/>
<dbReference type="CTD" id="36340344"/>
<evidence type="ECO:0000313" key="2">
    <source>
        <dbReference type="EMBL" id="EUB60435.1"/>
    </source>
</evidence>
<dbReference type="AlphaFoldDB" id="W6UG35"/>
<gene>
    <name evidence="2" type="ORF">EGR_04629</name>
</gene>
<evidence type="ECO:0000256" key="1">
    <source>
        <dbReference type="SAM" id="Phobius"/>
    </source>
</evidence>
<organism evidence="2 3">
    <name type="scientific">Echinococcus granulosus</name>
    <name type="common">Hydatid tapeworm</name>
    <dbReference type="NCBI Taxonomy" id="6210"/>
    <lineage>
        <taxon>Eukaryota</taxon>
        <taxon>Metazoa</taxon>
        <taxon>Spiralia</taxon>
        <taxon>Lophotrochozoa</taxon>
        <taxon>Platyhelminthes</taxon>
        <taxon>Cestoda</taxon>
        <taxon>Eucestoda</taxon>
        <taxon>Cyclophyllidea</taxon>
        <taxon>Taeniidae</taxon>
        <taxon>Echinococcus</taxon>
        <taxon>Echinococcus granulosus group</taxon>
    </lineage>
</organism>
<keyword evidence="1" id="KW-0812">Transmembrane</keyword>